<comment type="cofactor">
    <cofactor evidence="2">
        <name>Mn(2+)</name>
        <dbReference type="ChEBI" id="CHEBI:29035"/>
    </cofactor>
    <text evidence="2">The Mn(2+) ion enhances activity.</text>
</comment>
<dbReference type="CDD" id="cd08021">
    <property type="entry name" value="M20_Acy1_YhaA-like"/>
    <property type="match status" value="1"/>
</dbReference>
<dbReference type="InterPro" id="IPR017439">
    <property type="entry name" value="Amidohydrolase"/>
</dbReference>
<dbReference type="GO" id="GO:0050118">
    <property type="term" value="F:N-acetyldiaminopimelate deacetylase activity"/>
    <property type="evidence" value="ECO:0007669"/>
    <property type="project" value="UniProtKB-ARBA"/>
</dbReference>
<dbReference type="OrthoDB" id="9776731at2"/>
<dbReference type="InterPro" id="IPR011650">
    <property type="entry name" value="Peptidase_M20_dimer"/>
</dbReference>
<dbReference type="FunFam" id="3.30.70.360:FF:000001">
    <property type="entry name" value="N-acetyldiaminopimelate deacetylase"/>
    <property type="match status" value="1"/>
</dbReference>
<dbReference type="Gene3D" id="3.40.630.10">
    <property type="entry name" value="Zn peptidases"/>
    <property type="match status" value="1"/>
</dbReference>
<feature type="binding site" evidence="2">
    <location>
        <position position="139"/>
    </location>
    <ligand>
        <name>Mn(2+)</name>
        <dbReference type="ChEBI" id="CHEBI:29035"/>
        <label>2</label>
    </ligand>
</feature>
<feature type="domain" description="Peptidase M20 dimerisation" evidence="3">
    <location>
        <begin position="187"/>
        <end position="281"/>
    </location>
</feature>
<dbReference type="GO" id="GO:0046872">
    <property type="term" value="F:metal ion binding"/>
    <property type="evidence" value="ECO:0007669"/>
    <property type="project" value="UniProtKB-KW"/>
</dbReference>
<evidence type="ECO:0000256" key="2">
    <source>
        <dbReference type="PIRSR" id="PIRSR005962-1"/>
    </source>
</evidence>
<keyword evidence="5" id="KW-1185">Reference proteome</keyword>
<dbReference type="PIRSF" id="PIRSF005962">
    <property type="entry name" value="Pept_M20D_amidohydro"/>
    <property type="match status" value="1"/>
</dbReference>
<protein>
    <submittedName>
        <fullName evidence="4">Amidohydrolase</fullName>
    </submittedName>
</protein>
<dbReference type="AlphaFoldDB" id="A0A518VB55"/>
<accession>A0A518VB55</accession>
<dbReference type="PANTHER" id="PTHR11014">
    <property type="entry name" value="PEPTIDASE M20 FAMILY MEMBER"/>
    <property type="match status" value="1"/>
</dbReference>
<feature type="binding site" evidence="2">
    <location>
        <position position="105"/>
    </location>
    <ligand>
        <name>Mn(2+)</name>
        <dbReference type="ChEBI" id="CHEBI:29035"/>
        <label>2</label>
    </ligand>
</feature>
<dbReference type="PANTHER" id="PTHR11014:SF63">
    <property type="entry name" value="METALLOPEPTIDASE, PUTATIVE (AFU_ORTHOLOGUE AFUA_6G09600)-RELATED"/>
    <property type="match status" value="1"/>
</dbReference>
<dbReference type="NCBIfam" id="TIGR01891">
    <property type="entry name" value="amidohydrolases"/>
    <property type="match status" value="1"/>
</dbReference>
<feature type="binding site" evidence="2">
    <location>
        <position position="363"/>
    </location>
    <ligand>
        <name>Mn(2+)</name>
        <dbReference type="ChEBI" id="CHEBI:29035"/>
        <label>2</label>
    </ligand>
</feature>
<organism evidence="4 5">
    <name type="scientific">Brevibacillus laterosporus</name>
    <name type="common">Bacillus laterosporus</name>
    <dbReference type="NCBI Taxonomy" id="1465"/>
    <lineage>
        <taxon>Bacteria</taxon>
        <taxon>Bacillati</taxon>
        <taxon>Bacillota</taxon>
        <taxon>Bacilli</taxon>
        <taxon>Bacillales</taxon>
        <taxon>Paenibacillaceae</taxon>
        <taxon>Brevibacillus</taxon>
    </lineage>
</organism>
<evidence type="ECO:0000313" key="5">
    <source>
        <dbReference type="Proteomes" id="UP000319432"/>
    </source>
</evidence>
<name>A0A518VB55_BRELA</name>
<keyword evidence="2" id="KW-0464">Manganese</keyword>
<dbReference type="Pfam" id="PF07687">
    <property type="entry name" value="M20_dimer"/>
    <property type="match status" value="1"/>
</dbReference>
<dbReference type="Gene3D" id="3.30.70.360">
    <property type="match status" value="1"/>
</dbReference>
<reference evidence="4 5" key="1">
    <citation type="submission" date="2018-11" db="EMBL/GenBank/DDBJ databases">
        <title>Phylogenetic determinants of toxin gene distribution in genomes of Brevibacillus laterosporus.</title>
        <authorList>
            <person name="Glare T.R."/>
            <person name="Durrant A."/>
            <person name="Berry C."/>
            <person name="Palma L."/>
            <person name="Ormskirk M."/>
            <person name="Cox M.O."/>
        </authorList>
    </citation>
    <scope>NUCLEOTIDE SEQUENCE [LARGE SCALE GENOMIC DNA]</scope>
    <source>
        <strain evidence="4 5">1821L</strain>
    </source>
</reference>
<feature type="binding site" evidence="2">
    <location>
        <position position="164"/>
    </location>
    <ligand>
        <name>Mn(2+)</name>
        <dbReference type="ChEBI" id="CHEBI:29035"/>
        <label>2</label>
    </ligand>
</feature>
<gene>
    <name evidence="4" type="ORF">EEL30_19135</name>
</gene>
<keyword evidence="1 4" id="KW-0378">Hydrolase</keyword>
<evidence type="ECO:0000256" key="1">
    <source>
        <dbReference type="ARBA" id="ARBA00022801"/>
    </source>
</evidence>
<evidence type="ECO:0000259" key="3">
    <source>
        <dbReference type="Pfam" id="PF07687"/>
    </source>
</evidence>
<dbReference type="SUPFAM" id="SSF55031">
    <property type="entry name" value="Bacterial exopeptidase dimerisation domain"/>
    <property type="match status" value="1"/>
</dbReference>
<proteinExistence type="predicted"/>
<dbReference type="SUPFAM" id="SSF53187">
    <property type="entry name" value="Zn-dependent exopeptidases"/>
    <property type="match status" value="1"/>
</dbReference>
<dbReference type="GO" id="GO:0019877">
    <property type="term" value="P:diaminopimelate biosynthetic process"/>
    <property type="evidence" value="ECO:0007669"/>
    <property type="project" value="UniProtKB-ARBA"/>
</dbReference>
<evidence type="ECO:0000313" key="4">
    <source>
        <dbReference type="EMBL" id="QDX94209.1"/>
    </source>
</evidence>
<dbReference type="Pfam" id="PF01546">
    <property type="entry name" value="Peptidase_M20"/>
    <property type="match status" value="1"/>
</dbReference>
<sequence>MLQPMFDRLEQLFPELVDFRRDLHMYPELSFQEVKTPKKIAEYLRKLGLEVKTGVGGNGVLGILKGGKPGKTVALRADFDALPIQDEKEVAYKSCVPGVMHACGHDVHTAGLLGVAKVLSEHRAELPGTVVFIHQFAEELLPGGAISMIEAGCLDGVDVIYCAHVSSEHPVGVVGVKAGYLMAAADSFSIQITGKGGHGAYPHKTIDPLVIGSQLVLNLQQIVSRRVDPLQAAVLTVGSFQAGKAFNVIPHSVSLSGTVRTFNEDVRQTIETSLRQITKTTCEGAGATVTVEYERGYPAVCNEEKETERIHQLAKLLVGEEQAKVLEARMGAEDFAYYLQKVPGTFFYVGGRNPEINATYPHHHPMFDVDERSMLVTGKLFISAVMNYLTEGKMLPEVQEQKVGLGS</sequence>
<dbReference type="InterPro" id="IPR036264">
    <property type="entry name" value="Bact_exopeptidase_dim_dom"/>
</dbReference>
<keyword evidence="2" id="KW-0479">Metal-binding</keyword>
<dbReference type="InterPro" id="IPR002933">
    <property type="entry name" value="Peptidase_M20"/>
</dbReference>
<feature type="binding site" evidence="2">
    <location>
        <position position="103"/>
    </location>
    <ligand>
        <name>Mn(2+)</name>
        <dbReference type="ChEBI" id="CHEBI:29035"/>
        <label>2</label>
    </ligand>
</feature>
<dbReference type="EMBL" id="CP033464">
    <property type="protein sequence ID" value="QDX94209.1"/>
    <property type="molecule type" value="Genomic_DNA"/>
</dbReference>
<dbReference type="Proteomes" id="UP000319432">
    <property type="component" value="Chromosome"/>
</dbReference>